<reference evidence="1" key="1">
    <citation type="submission" date="2019-08" db="EMBL/GenBank/DDBJ databases">
        <authorList>
            <person name="Kucharzyk K."/>
            <person name="Murdoch R.W."/>
            <person name="Higgins S."/>
            <person name="Loffler F."/>
        </authorList>
    </citation>
    <scope>NUCLEOTIDE SEQUENCE</scope>
</reference>
<dbReference type="InterPro" id="IPR038765">
    <property type="entry name" value="Papain-like_cys_pep_sf"/>
</dbReference>
<sequence>MDNVISPTLLSQMRAAWEAVNNGWNQWVLNYTQQRQLDLLRSIGFESPSWQDLARLLGMIAGAAALAGIAWSLWDKAHQDPWQRLMNQVRLQLKKRIGLDLPAHMPPRGMAEQVRAHSGGTSGEPLAQWLLQLEKARYAQHPEAALPQLQRDLHRIAWPATQAT</sequence>
<accession>A0A645J9E1</accession>
<evidence type="ECO:0000313" key="1">
    <source>
        <dbReference type="EMBL" id="MPN59760.1"/>
    </source>
</evidence>
<organism evidence="1">
    <name type="scientific">bioreactor metagenome</name>
    <dbReference type="NCBI Taxonomy" id="1076179"/>
    <lineage>
        <taxon>unclassified sequences</taxon>
        <taxon>metagenomes</taxon>
        <taxon>ecological metagenomes</taxon>
    </lineage>
</organism>
<dbReference type="SUPFAM" id="SSF54001">
    <property type="entry name" value="Cysteine proteinases"/>
    <property type="match status" value="1"/>
</dbReference>
<proteinExistence type="predicted"/>
<dbReference type="EMBL" id="VSSQ01134132">
    <property type="protein sequence ID" value="MPN59760.1"/>
    <property type="molecule type" value="Genomic_DNA"/>
</dbReference>
<gene>
    <name evidence="1" type="ORF">SDC9_207482</name>
</gene>
<comment type="caution">
    <text evidence="1">The sequence shown here is derived from an EMBL/GenBank/DDBJ whole genome shotgun (WGS) entry which is preliminary data.</text>
</comment>
<name>A0A645J9E1_9ZZZZ</name>
<dbReference type="AlphaFoldDB" id="A0A645J9E1"/>
<protein>
    <recommendedName>
        <fullName evidence="2">DUF3488 domain-containing protein</fullName>
    </recommendedName>
</protein>
<evidence type="ECO:0008006" key="2">
    <source>
        <dbReference type="Google" id="ProtNLM"/>
    </source>
</evidence>